<keyword evidence="3" id="KW-0805">Transcription regulation</keyword>
<keyword evidence="6" id="KW-0804">Transcription</keyword>
<keyword evidence="5" id="KW-0010">Activator</keyword>
<keyword evidence="4" id="KW-0238">DNA-binding</keyword>
<evidence type="ECO:0000256" key="3">
    <source>
        <dbReference type="ARBA" id="ARBA00023015"/>
    </source>
</evidence>
<evidence type="ECO:0000256" key="4">
    <source>
        <dbReference type="ARBA" id="ARBA00023125"/>
    </source>
</evidence>
<evidence type="ECO:0000256" key="9">
    <source>
        <dbReference type="SAM" id="MobiDB-lite"/>
    </source>
</evidence>
<dbReference type="Pfam" id="PF07716">
    <property type="entry name" value="bZIP_2"/>
    <property type="match status" value="1"/>
</dbReference>
<keyword evidence="8" id="KW-0175">Coiled coil</keyword>
<evidence type="ECO:0000256" key="5">
    <source>
        <dbReference type="ARBA" id="ARBA00023159"/>
    </source>
</evidence>
<dbReference type="SUPFAM" id="SSF57959">
    <property type="entry name" value="Leucine zipper domain"/>
    <property type="match status" value="1"/>
</dbReference>
<dbReference type="CDD" id="cd14695">
    <property type="entry name" value="bZIP_HLF"/>
    <property type="match status" value="1"/>
</dbReference>
<dbReference type="PROSITE" id="PS50217">
    <property type="entry name" value="BZIP"/>
    <property type="match status" value="1"/>
</dbReference>
<keyword evidence="12" id="KW-1185">Reference proteome</keyword>
<sequence>MSAAQPSAQASPAPAAPGSLLGDSFPLVLKRLIENPPRSCLDPGDVDKDKIKLEKNDDLDGTSLAVSAALMPPIWDKTIPYDGESFHLEYMDLDEFLLENGIPSSPTQLAQAIQNPLVPVSKLEEEEESASTSSTSPVSPSVLLQNTEEVSVKEESDPPSPIDPEKVEVEVNFNPDPSDLVLSSVPGGELFDPRKHKFAEEELKPQPMIKKAKKVYVPEDLKDEKYWNRRKKNNVAAKRSRDARRLKENQITVRAAFLEKENTALRTEVAELRKELGKCRNIITKYESQYGEL</sequence>
<evidence type="ECO:0000313" key="11">
    <source>
        <dbReference type="EMBL" id="CAJ0931561.1"/>
    </source>
</evidence>
<proteinExistence type="inferred from homology"/>
<feature type="region of interest" description="Disordered" evidence="9">
    <location>
        <begin position="122"/>
        <end position="143"/>
    </location>
</feature>
<dbReference type="PANTHER" id="PTHR11988">
    <property type="entry name" value="THYROTROPH EMBRYONIC FACTOR RELATED"/>
    <property type="match status" value="1"/>
</dbReference>
<protein>
    <recommendedName>
        <fullName evidence="10">BZIP domain-containing protein</fullName>
    </recommendedName>
</protein>
<dbReference type="EMBL" id="CAUEEQ010007777">
    <property type="protein sequence ID" value="CAJ0931561.1"/>
    <property type="molecule type" value="Genomic_DNA"/>
</dbReference>
<feature type="coiled-coil region" evidence="8">
    <location>
        <begin position="255"/>
        <end position="289"/>
    </location>
</feature>
<comment type="similarity">
    <text evidence="2">Belongs to the bZIP family. PAR subfamily.</text>
</comment>
<evidence type="ECO:0000256" key="8">
    <source>
        <dbReference type="SAM" id="Coils"/>
    </source>
</evidence>
<dbReference type="SMART" id="SM00338">
    <property type="entry name" value="BRLZ"/>
    <property type="match status" value="1"/>
</dbReference>
<evidence type="ECO:0000256" key="2">
    <source>
        <dbReference type="ARBA" id="ARBA00009208"/>
    </source>
</evidence>
<dbReference type="InterPro" id="IPR040223">
    <property type="entry name" value="PAR_bZIP"/>
</dbReference>
<accession>A0ABN9L2G3</accession>
<name>A0ABN9L2G3_9NEOB</name>
<dbReference type="InterPro" id="IPR046347">
    <property type="entry name" value="bZIP_sf"/>
</dbReference>
<evidence type="ECO:0000259" key="10">
    <source>
        <dbReference type="PROSITE" id="PS50217"/>
    </source>
</evidence>
<feature type="compositionally biased region" description="Low complexity" evidence="9">
    <location>
        <begin position="130"/>
        <end position="143"/>
    </location>
</feature>
<evidence type="ECO:0000256" key="1">
    <source>
        <dbReference type="ARBA" id="ARBA00004123"/>
    </source>
</evidence>
<evidence type="ECO:0000256" key="7">
    <source>
        <dbReference type="ARBA" id="ARBA00023242"/>
    </source>
</evidence>
<comment type="caution">
    <text evidence="11">The sequence shown here is derived from an EMBL/GenBank/DDBJ whole genome shotgun (WGS) entry which is preliminary data.</text>
</comment>
<dbReference type="PANTHER" id="PTHR11988:SF24">
    <property type="entry name" value="THYROTROPH EMBRYONIC FACTOR"/>
    <property type="match status" value="1"/>
</dbReference>
<dbReference type="InterPro" id="IPR004827">
    <property type="entry name" value="bZIP"/>
</dbReference>
<comment type="subcellular location">
    <subcellularLocation>
        <location evidence="1">Nucleus</location>
    </subcellularLocation>
</comment>
<dbReference type="Proteomes" id="UP001176940">
    <property type="component" value="Unassembled WGS sequence"/>
</dbReference>
<organism evidence="11 12">
    <name type="scientific">Ranitomeya imitator</name>
    <name type="common">mimic poison frog</name>
    <dbReference type="NCBI Taxonomy" id="111125"/>
    <lineage>
        <taxon>Eukaryota</taxon>
        <taxon>Metazoa</taxon>
        <taxon>Chordata</taxon>
        <taxon>Craniata</taxon>
        <taxon>Vertebrata</taxon>
        <taxon>Euteleostomi</taxon>
        <taxon>Amphibia</taxon>
        <taxon>Batrachia</taxon>
        <taxon>Anura</taxon>
        <taxon>Neobatrachia</taxon>
        <taxon>Hyloidea</taxon>
        <taxon>Dendrobatidae</taxon>
        <taxon>Dendrobatinae</taxon>
        <taxon>Ranitomeya</taxon>
    </lineage>
</organism>
<reference evidence="11" key="1">
    <citation type="submission" date="2023-07" db="EMBL/GenBank/DDBJ databases">
        <authorList>
            <person name="Stuckert A."/>
        </authorList>
    </citation>
    <scope>NUCLEOTIDE SEQUENCE</scope>
</reference>
<gene>
    <name evidence="11" type="ORF">RIMI_LOCUS4741902</name>
</gene>
<keyword evidence="7" id="KW-0539">Nucleus</keyword>
<feature type="domain" description="BZIP" evidence="10">
    <location>
        <begin position="223"/>
        <end position="286"/>
    </location>
</feature>
<dbReference type="Gene3D" id="1.20.5.170">
    <property type="match status" value="1"/>
</dbReference>
<evidence type="ECO:0000256" key="6">
    <source>
        <dbReference type="ARBA" id="ARBA00023163"/>
    </source>
</evidence>
<evidence type="ECO:0000313" key="12">
    <source>
        <dbReference type="Proteomes" id="UP001176940"/>
    </source>
</evidence>